<dbReference type="SMART" id="SM00184">
    <property type="entry name" value="RING"/>
    <property type="match status" value="1"/>
</dbReference>
<name>A0A2I0B8Q0_9ASPA</name>
<evidence type="ECO:0000256" key="3">
    <source>
        <dbReference type="ARBA" id="ARBA00022833"/>
    </source>
</evidence>
<dbReference type="GO" id="GO:0016746">
    <property type="term" value="F:acyltransferase activity"/>
    <property type="evidence" value="ECO:0007669"/>
    <property type="project" value="UniProtKB-KW"/>
</dbReference>
<dbReference type="SUPFAM" id="SSF57850">
    <property type="entry name" value="RING/U-box"/>
    <property type="match status" value="1"/>
</dbReference>
<gene>
    <name evidence="8" type="primary">ATL79</name>
    <name evidence="8" type="ORF">AXF42_Ash005198</name>
</gene>
<evidence type="ECO:0000259" key="7">
    <source>
        <dbReference type="PROSITE" id="PS50089"/>
    </source>
</evidence>
<reference evidence="8 9" key="1">
    <citation type="journal article" date="2017" name="Nature">
        <title>The Apostasia genome and the evolution of orchids.</title>
        <authorList>
            <person name="Zhang G.Q."/>
            <person name="Liu K.W."/>
            <person name="Li Z."/>
            <person name="Lohaus R."/>
            <person name="Hsiao Y.Y."/>
            <person name="Niu S.C."/>
            <person name="Wang J.Y."/>
            <person name="Lin Y.C."/>
            <person name="Xu Q."/>
            <person name="Chen L.J."/>
            <person name="Yoshida K."/>
            <person name="Fujiwara S."/>
            <person name="Wang Z.W."/>
            <person name="Zhang Y.Q."/>
            <person name="Mitsuda N."/>
            <person name="Wang M."/>
            <person name="Liu G.H."/>
            <person name="Pecoraro L."/>
            <person name="Huang H.X."/>
            <person name="Xiao X.J."/>
            <person name="Lin M."/>
            <person name="Wu X.Y."/>
            <person name="Wu W.L."/>
            <person name="Chen Y.Y."/>
            <person name="Chang S.B."/>
            <person name="Sakamoto S."/>
            <person name="Ohme-Takagi M."/>
            <person name="Yagi M."/>
            <person name="Zeng S.J."/>
            <person name="Shen C.Y."/>
            <person name="Yeh C.M."/>
            <person name="Luo Y.B."/>
            <person name="Tsai W.C."/>
            <person name="Van de Peer Y."/>
            <person name="Liu Z.J."/>
        </authorList>
    </citation>
    <scope>NUCLEOTIDE SEQUENCE [LARGE SCALE GENOMIC DNA]</scope>
    <source>
        <strain evidence="9">cv. Shenzhen</strain>
        <tissue evidence="8">Stem</tissue>
    </source>
</reference>
<keyword evidence="8" id="KW-0808">Transferase</keyword>
<feature type="transmembrane region" description="Helical" evidence="6">
    <location>
        <begin position="38"/>
        <end position="61"/>
    </location>
</feature>
<keyword evidence="6" id="KW-0812">Transmembrane</keyword>
<protein>
    <submittedName>
        <fullName evidence="8">RING-H2 finger protein ATL79</fullName>
        <ecNumber evidence="8">2.3.-.-</ecNumber>
    </submittedName>
</protein>
<accession>A0A2I0B8Q0</accession>
<keyword evidence="1" id="KW-0479">Metal-binding</keyword>
<sequence length="218" mass="23169">MNPHILLLLLLRSPAPPPSPPPSGIPVPVSLPQSCDVISILSFVILALILSAGLCSLLLLLRRQQRLEAKERMPAAVTLPSVVFSSGAHLGGDCAICLSEFADGEIIRVFPTCNHGFHAKCIREWISGHSTCPTCRRSCADLPIRLPPAKEKMDLNPKKSLRLASNPEHFDAEHLAASPPNLRSDATAYGNSDGNGEILAGSISGTDSARAAQGNCQQ</sequence>
<keyword evidence="2 4" id="KW-0863">Zinc-finger</keyword>
<evidence type="ECO:0000313" key="9">
    <source>
        <dbReference type="Proteomes" id="UP000236161"/>
    </source>
</evidence>
<dbReference type="InterPro" id="IPR013083">
    <property type="entry name" value="Znf_RING/FYVE/PHD"/>
</dbReference>
<proteinExistence type="predicted"/>
<evidence type="ECO:0000256" key="2">
    <source>
        <dbReference type="ARBA" id="ARBA00022771"/>
    </source>
</evidence>
<evidence type="ECO:0000256" key="4">
    <source>
        <dbReference type="PROSITE-ProRule" id="PRU00175"/>
    </source>
</evidence>
<organism evidence="8 9">
    <name type="scientific">Apostasia shenzhenica</name>
    <dbReference type="NCBI Taxonomy" id="1088818"/>
    <lineage>
        <taxon>Eukaryota</taxon>
        <taxon>Viridiplantae</taxon>
        <taxon>Streptophyta</taxon>
        <taxon>Embryophyta</taxon>
        <taxon>Tracheophyta</taxon>
        <taxon>Spermatophyta</taxon>
        <taxon>Magnoliopsida</taxon>
        <taxon>Liliopsida</taxon>
        <taxon>Asparagales</taxon>
        <taxon>Orchidaceae</taxon>
        <taxon>Apostasioideae</taxon>
        <taxon>Apostasia</taxon>
    </lineage>
</organism>
<keyword evidence="3" id="KW-0862">Zinc</keyword>
<dbReference type="STRING" id="1088818.A0A2I0B8Q0"/>
<feature type="domain" description="RING-type" evidence="7">
    <location>
        <begin position="94"/>
        <end position="136"/>
    </location>
</feature>
<dbReference type="PANTHER" id="PTHR45798:SF97">
    <property type="entry name" value="ALCOHOL-SENSITIVE RING FINGER PROTEIN 1"/>
    <property type="match status" value="1"/>
</dbReference>
<dbReference type="GO" id="GO:0008270">
    <property type="term" value="F:zinc ion binding"/>
    <property type="evidence" value="ECO:0007669"/>
    <property type="project" value="UniProtKB-KW"/>
</dbReference>
<keyword evidence="6" id="KW-0472">Membrane</keyword>
<dbReference type="EC" id="2.3.-.-" evidence="8"/>
<evidence type="ECO:0000256" key="1">
    <source>
        <dbReference type="ARBA" id="ARBA00022723"/>
    </source>
</evidence>
<dbReference type="Pfam" id="PF13639">
    <property type="entry name" value="zf-RING_2"/>
    <property type="match status" value="1"/>
</dbReference>
<dbReference type="CDD" id="cd16461">
    <property type="entry name" value="RING-H2_EL5-like"/>
    <property type="match status" value="1"/>
</dbReference>
<evidence type="ECO:0000313" key="8">
    <source>
        <dbReference type="EMBL" id="PKA64185.1"/>
    </source>
</evidence>
<dbReference type="PROSITE" id="PS50089">
    <property type="entry name" value="ZF_RING_2"/>
    <property type="match status" value="1"/>
</dbReference>
<feature type="region of interest" description="Disordered" evidence="5">
    <location>
        <begin position="197"/>
        <end position="218"/>
    </location>
</feature>
<dbReference type="Gene3D" id="3.30.40.10">
    <property type="entry name" value="Zinc/RING finger domain, C3HC4 (zinc finger)"/>
    <property type="match status" value="1"/>
</dbReference>
<keyword evidence="8" id="KW-0012">Acyltransferase</keyword>
<dbReference type="InterPro" id="IPR052788">
    <property type="entry name" value="RING-type_E3_ligase_ATL"/>
</dbReference>
<keyword evidence="9" id="KW-1185">Reference proteome</keyword>
<dbReference type="InterPro" id="IPR001841">
    <property type="entry name" value="Znf_RING"/>
</dbReference>
<keyword evidence="6" id="KW-1133">Transmembrane helix</keyword>
<dbReference type="Proteomes" id="UP000236161">
    <property type="component" value="Unassembled WGS sequence"/>
</dbReference>
<dbReference type="PANTHER" id="PTHR45798">
    <property type="entry name" value="RING-H2 FINGER PROTEIN ATL61-RELATED-RELATED"/>
    <property type="match status" value="1"/>
</dbReference>
<evidence type="ECO:0000256" key="6">
    <source>
        <dbReference type="SAM" id="Phobius"/>
    </source>
</evidence>
<dbReference type="AlphaFoldDB" id="A0A2I0B8Q0"/>
<dbReference type="EMBL" id="KZ451906">
    <property type="protein sequence ID" value="PKA64185.1"/>
    <property type="molecule type" value="Genomic_DNA"/>
</dbReference>
<evidence type="ECO:0000256" key="5">
    <source>
        <dbReference type="SAM" id="MobiDB-lite"/>
    </source>
</evidence>
<dbReference type="OrthoDB" id="8062037at2759"/>